<dbReference type="CTD" id="9951628"/>
<organism evidence="2">
    <name type="scientific">Loa loa</name>
    <name type="common">Eye worm</name>
    <name type="synonym">Filaria loa</name>
    <dbReference type="NCBI Taxonomy" id="7209"/>
    <lineage>
        <taxon>Eukaryota</taxon>
        <taxon>Metazoa</taxon>
        <taxon>Ecdysozoa</taxon>
        <taxon>Nematoda</taxon>
        <taxon>Chromadorea</taxon>
        <taxon>Rhabditida</taxon>
        <taxon>Spirurina</taxon>
        <taxon>Spiruromorpha</taxon>
        <taxon>Filarioidea</taxon>
        <taxon>Onchocercidae</taxon>
        <taxon>Loa</taxon>
    </lineage>
</organism>
<accession>A0A1S0TJM4</accession>
<evidence type="ECO:0000256" key="1">
    <source>
        <dbReference type="SAM" id="MobiDB-lite"/>
    </source>
</evidence>
<reference evidence="2" key="1">
    <citation type="submission" date="2012-04" db="EMBL/GenBank/DDBJ databases">
        <title>The Genome Sequence of Loa loa.</title>
        <authorList>
            <consortium name="The Broad Institute Genome Sequencing Platform"/>
            <consortium name="Broad Institute Genome Sequencing Center for Infectious Disease"/>
            <person name="Nutman T.B."/>
            <person name="Fink D.L."/>
            <person name="Russ C."/>
            <person name="Young S."/>
            <person name="Zeng Q."/>
            <person name="Gargeya S."/>
            <person name="Alvarado L."/>
            <person name="Berlin A."/>
            <person name="Chapman S.B."/>
            <person name="Chen Z."/>
            <person name="Freedman E."/>
            <person name="Gellesch M."/>
            <person name="Goldberg J."/>
            <person name="Griggs A."/>
            <person name="Gujja S."/>
            <person name="Heilman E.R."/>
            <person name="Heiman D."/>
            <person name="Howarth C."/>
            <person name="Mehta T."/>
            <person name="Neiman D."/>
            <person name="Pearson M."/>
            <person name="Roberts A."/>
            <person name="Saif S."/>
            <person name="Shea T."/>
            <person name="Shenoy N."/>
            <person name="Sisk P."/>
            <person name="Stolte C."/>
            <person name="Sykes S."/>
            <person name="White J."/>
            <person name="Yandava C."/>
            <person name="Haas B."/>
            <person name="Henn M.R."/>
            <person name="Nusbaum C."/>
            <person name="Birren B."/>
        </authorList>
    </citation>
    <scope>NUCLEOTIDE SEQUENCE [LARGE SCALE GENOMIC DNA]</scope>
</reference>
<dbReference type="AlphaFoldDB" id="A0A1S0TJM4"/>
<dbReference type="GeneID" id="9951628"/>
<feature type="region of interest" description="Disordered" evidence="1">
    <location>
        <begin position="1"/>
        <end position="63"/>
    </location>
</feature>
<feature type="compositionally biased region" description="Basic residues" evidence="1">
    <location>
        <begin position="46"/>
        <end position="56"/>
    </location>
</feature>
<feature type="compositionally biased region" description="Polar residues" evidence="1">
    <location>
        <begin position="29"/>
        <end position="41"/>
    </location>
</feature>
<dbReference type="EMBL" id="JH712561">
    <property type="protein sequence ID" value="EFO14371.1"/>
    <property type="molecule type" value="Genomic_DNA"/>
</dbReference>
<sequence length="108" mass="12433">MDDDNIAVARKSNVRSNRRTGKKPEISTDDTTITLAGSENQLHPRLNSRKHKQNTKSRKDINLSKNERLKLGYECSKDFFSQSKNSFDEVELRKKGLANNEIKYSSFL</sequence>
<gene>
    <name evidence="2" type="ORF">LOAG_14150</name>
</gene>
<evidence type="ECO:0000313" key="2">
    <source>
        <dbReference type="EMBL" id="EFO14371.1"/>
    </source>
</evidence>
<dbReference type="KEGG" id="loa:LOAG_14150"/>
<proteinExistence type="predicted"/>
<name>A0A1S0TJM4_LOALO</name>
<dbReference type="RefSeq" id="XP_003149698.1">
    <property type="nucleotide sequence ID" value="XM_003149650.1"/>
</dbReference>
<dbReference type="InParanoid" id="A0A1S0TJM4"/>
<feature type="compositionally biased region" description="Basic residues" evidence="1">
    <location>
        <begin position="12"/>
        <end position="21"/>
    </location>
</feature>
<protein>
    <submittedName>
        <fullName evidence="2">Uncharacterized protein</fullName>
    </submittedName>
</protein>